<evidence type="ECO:0000313" key="2">
    <source>
        <dbReference type="EMBL" id="KAA0036151.1"/>
    </source>
</evidence>
<comment type="caution">
    <text evidence="2">The sequence shown here is derived from an EMBL/GenBank/DDBJ whole genome shotgun (WGS) entry which is preliminary data.</text>
</comment>
<evidence type="ECO:0000256" key="1">
    <source>
        <dbReference type="SAM" id="MobiDB-lite"/>
    </source>
</evidence>
<dbReference type="Proteomes" id="UP000321393">
    <property type="component" value="Unassembled WGS sequence"/>
</dbReference>
<protein>
    <submittedName>
        <fullName evidence="2">Uncharacterized protein</fullName>
    </submittedName>
</protein>
<evidence type="ECO:0000313" key="3">
    <source>
        <dbReference type="Proteomes" id="UP000321393"/>
    </source>
</evidence>
<gene>
    <name evidence="2" type="ORF">E6C27_scaffold69G00070</name>
</gene>
<dbReference type="EMBL" id="SSTE01019715">
    <property type="protein sequence ID" value="KAA0036151.1"/>
    <property type="molecule type" value="Genomic_DNA"/>
</dbReference>
<feature type="compositionally biased region" description="Basic and acidic residues" evidence="1">
    <location>
        <begin position="48"/>
        <end position="72"/>
    </location>
</feature>
<proteinExistence type="predicted"/>
<dbReference type="AlphaFoldDB" id="A0A5A7T3L2"/>
<name>A0A5A7T3L2_CUCMM</name>
<feature type="region of interest" description="Disordered" evidence="1">
    <location>
        <begin position="23"/>
        <end position="83"/>
    </location>
</feature>
<accession>A0A5A7T3L2</accession>
<sequence length="160" mass="17388">MTRDQTNVVGTTFPRSRLQRLLLLKKSNAPSEKEPERTGGSRAGGSARLEKQELARPEDWDRLEHGADRRGTEGSGSATTRTRLGLGAGAVRVLKRVAGRRLGRVGFTRERGAGRRLAGLRGFEALDLTRWRGTDEGVQLGGCGWALVQVGWNPAAARQS</sequence>
<organism evidence="2 3">
    <name type="scientific">Cucumis melo var. makuwa</name>
    <name type="common">Oriental melon</name>
    <dbReference type="NCBI Taxonomy" id="1194695"/>
    <lineage>
        <taxon>Eukaryota</taxon>
        <taxon>Viridiplantae</taxon>
        <taxon>Streptophyta</taxon>
        <taxon>Embryophyta</taxon>
        <taxon>Tracheophyta</taxon>
        <taxon>Spermatophyta</taxon>
        <taxon>Magnoliopsida</taxon>
        <taxon>eudicotyledons</taxon>
        <taxon>Gunneridae</taxon>
        <taxon>Pentapetalae</taxon>
        <taxon>rosids</taxon>
        <taxon>fabids</taxon>
        <taxon>Cucurbitales</taxon>
        <taxon>Cucurbitaceae</taxon>
        <taxon>Benincaseae</taxon>
        <taxon>Cucumis</taxon>
    </lineage>
</organism>
<reference evidence="2 3" key="1">
    <citation type="submission" date="2019-08" db="EMBL/GenBank/DDBJ databases">
        <title>Draft genome sequences of two oriental melons (Cucumis melo L. var makuwa).</title>
        <authorList>
            <person name="Kwon S.-Y."/>
        </authorList>
    </citation>
    <scope>NUCLEOTIDE SEQUENCE [LARGE SCALE GENOMIC DNA]</scope>
    <source>
        <strain evidence="3">cv. SW 3</strain>
        <tissue evidence="2">Leaf</tissue>
    </source>
</reference>